<evidence type="ECO:0000313" key="1">
    <source>
        <dbReference type="EMBL" id="RRT66175.1"/>
    </source>
</evidence>
<gene>
    <name evidence="1" type="ORF">B296_00039430</name>
</gene>
<accession>A0A426ZQK7</accession>
<sequence length="173" mass="19624">MVFAVSATSRADHIKTDPATRATPRVDHHTKKMKVLMNKETSCKDAVAPKKATPQKLLVGKGAADGGIRLSQAVRKKDDESLAAKRDATPERAQAKIAQYKETPDFKFGLEKIDRVSYEYGHKVALARFRGKYPQLEIEEDPYATLPEMMTCRWRQRFPSMIVIPHRHRGFCI</sequence>
<proteinExistence type="predicted"/>
<name>A0A426ZQK7_ENSVE</name>
<comment type="caution">
    <text evidence="1">The sequence shown here is derived from an EMBL/GenBank/DDBJ whole genome shotgun (WGS) entry which is preliminary data.</text>
</comment>
<evidence type="ECO:0000313" key="2">
    <source>
        <dbReference type="Proteomes" id="UP000287651"/>
    </source>
</evidence>
<reference evidence="1 2" key="1">
    <citation type="journal article" date="2014" name="Agronomy (Basel)">
        <title>A Draft Genome Sequence for Ensete ventricosum, the Drought-Tolerant Tree Against Hunger.</title>
        <authorList>
            <person name="Harrison J."/>
            <person name="Moore K.A."/>
            <person name="Paszkiewicz K."/>
            <person name="Jones T."/>
            <person name="Grant M."/>
            <person name="Ambacheew D."/>
            <person name="Muzemil S."/>
            <person name="Studholme D.J."/>
        </authorList>
    </citation>
    <scope>NUCLEOTIDE SEQUENCE [LARGE SCALE GENOMIC DNA]</scope>
</reference>
<dbReference type="EMBL" id="AMZH03005536">
    <property type="protein sequence ID" value="RRT66175.1"/>
    <property type="molecule type" value="Genomic_DNA"/>
</dbReference>
<dbReference type="Proteomes" id="UP000287651">
    <property type="component" value="Unassembled WGS sequence"/>
</dbReference>
<organism evidence="1 2">
    <name type="scientific">Ensete ventricosum</name>
    <name type="common">Abyssinian banana</name>
    <name type="synonym">Musa ensete</name>
    <dbReference type="NCBI Taxonomy" id="4639"/>
    <lineage>
        <taxon>Eukaryota</taxon>
        <taxon>Viridiplantae</taxon>
        <taxon>Streptophyta</taxon>
        <taxon>Embryophyta</taxon>
        <taxon>Tracheophyta</taxon>
        <taxon>Spermatophyta</taxon>
        <taxon>Magnoliopsida</taxon>
        <taxon>Liliopsida</taxon>
        <taxon>Zingiberales</taxon>
        <taxon>Musaceae</taxon>
        <taxon>Ensete</taxon>
    </lineage>
</organism>
<protein>
    <submittedName>
        <fullName evidence="1">Uncharacterized protein</fullName>
    </submittedName>
</protein>
<dbReference type="AlphaFoldDB" id="A0A426ZQK7"/>